<organism evidence="1 2">
    <name type="scientific">Phytophthora megakarya</name>
    <dbReference type="NCBI Taxonomy" id="4795"/>
    <lineage>
        <taxon>Eukaryota</taxon>
        <taxon>Sar</taxon>
        <taxon>Stramenopiles</taxon>
        <taxon>Oomycota</taxon>
        <taxon>Peronosporomycetes</taxon>
        <taxon>Peronosporales</taxon>
        <taxon>Peronosporaceae</taxon>
        <taxon>Phytophthora</taxon>
    </lineage>
</organism>
<reference evidence="2" key="1">
    <citation type="submission" date="2017-03" db="EMBL/GenBank/DDBJ databases">
        <title>Phytopthora megakarya and P. palmivora, two closely related causual agents of cacao black pod achieved similar genome size and gene model numbers by different mechanisms.</title>
        <authorList>
            <person name="Ali S."/>
            <person name="Shao J."/>
            <person name="Larry D.J."/>
            <person name="Kronmiller B."/>
            <person name="Shen D."/>
            <person name="Strem M.D."/>
            <person name="Melnick R.L."/>
            <person name="Guiltinan M.J."/>
            <person name="Tyler B.M."/>
            <person name="Meinhardt L.W."/>
            <person name="Bailey B.A."/>
        </authorList>
    </citation>
    <scope>NUCLEOTIDE SEQUENCE [LARGE SCALE GENOMIC DNA]</scope>
    <source>
        <strain evidence="2">zdho120</strain>
    </source>
</reference>
<evidence type="ECO:0008006" key="3">
    <source>
        <dbReference type="Google" id="ProtNLM"/>
    </source>
</evidence>
<keyword evidence="2" id="KW-1185">Reference proteome</keyword>
<dbReference type="EMBL" id="NBNE01021750">
    <property type="protein sequence ID" value="OWY90844.1"/>
    <property type="molecule type" value="Genomic_DNA"/>
</dbReference>
<dbReference type="Proteomes" id="UP000198211">
    <property type="component" value="Unassembled WGS sequence"/>
</dbReference>
<proteinExistence type="predicted"/>
<accession>A0A225UCK6</accession>
<sequence>MGGKPLTVLEILRSVKDEEEILGTLAVRITPRAYVDAALEEIAPRKRPSRKAPIPVPKIEPAESLHVISFDGSARIKREEGTFSGVVWKLPNWFDLHLDMWKGSP</sequence>
<protein>
    <recommendedName>
        <fullName evidence="3">Eukaryotic/viral aspartic protease</fullName>
    </recommendedName>
</protein>
<evidence type="ECO:0000313" key="2">
    <source>
        <dbReference type="Proteomes" id="UP000198211"/>
    </source>
</evidence>
<dbReference type="AlphaFoldDB" id="A0A225UCK6"/>
<gene>
    <name evidence="1" type="ORF">PHMEG_00040841</name>
</gene>
<dbReference type="OrthoDB" id="146525at2759"/>
<name>A0A225UCK6_9STRA</name>
<evidence type="ECO:0000313" key="1">
    <source>
        <dbReference type="EMBL" id="OWY90844.1"/>
    </source>
</evidence>
<comment type="caution">
    <text evidence="1">The sequence shown here is derived from an EMBL/GenBank/DDBJ whole genome shotgun (WGS) entry which is preliminary data.</text>
</comment>